<evidence type="ECO:0000313" key="2">
    <source>
        <dbReference type="EMBL" id="MBP3954160.1"/>
    </source>
</evidence>
<dbReference type="InterPro" id="IPR052912">
    <property type="entry name" value="UPF0111_domain"/>
</dbReference>
<dbReference type="PANTHER" id="PTHR37298:SF1">
    <property type="entry name" value="UPF0111 PROTEIN YKAA"/>
    <property type="match status" value="1"/>
</dbReference>
<gene>
    <name evidence="2" type="ORF">J8F10_02460</name>
</gene>
<proteinExistence type="inferred from homology"/>
<dbReference type="Proteomes" id="UP000676565">
    <property type="component" value="Unassembled WGS sequence"/>
</dbReference>
<comment type="caution">
    <text evidence="2">The sequence shown here is derived from an EMBL/GenBank/DDBJ whole genome shotgun (WGS) entry which is preliminary data.</text>
</comment>
<dbReference type="RefSeq" id="WP_210652304.1">
    <property type="nucleotide sequence ID" value="NZ_JAGKQQ010000001.1"/>
</dbReference>
<evidence type="ECO:0000313" key="3">
    <source>
        <dbReference type="Proteomes" id="UP000676565"/>
    </source>
</evidence>
<keyword evidence="3" id="KW-1185">Reference proteome</keyword>
<comment type="similarity">
    <text evidence="1">Belongs to the UPF0111 family.</text>
</comment>
<protein>
    <submittedName>
        <fullName evidence="2">DUF47 family protein</fullName>
    </submittedName>
</protein>
<name>A0ABS5BKB9_9BACT</name>
<dbReference type="Pfam" id="PF01865">
    <property type="entry name" value="PhoU_div"/>
    <property type="match status" value="1"/>
</dbReference>
<dbReference type="Gene3D" id="1.20.58.220">
    <property type="entry name" value="Phosphate transport system protein phou homolog 2, domain 2"/>
    <property type="match status" value="1"/>
</dbReference>
<dbReference type="InterPro" id="IPR038078">
    <property type="entry name" value="PhoU-like_sf"/>
</dbReference>
<reference evidence="2 3" key="1">
    <citation type="submission" date="2021-04" db="EMBL/GenBank/DDBJ databases">
        <authorList>
            <person name="Ivanova A."/>
        </authorList>
    </citation>
    <scope>NUCLEOTIDE SEQUENCE [LARGE SCALE GENOMIC DNA]</scope>
    <source>
        <strain evidence="2 3">G18</strain>
    </source>
</reference>
<dbReference type="InterPro" id="IPR018445">
    <property type="entry name" value="Put_Phosphate_transp_reg"/>
</dbReference>
<dbReference type="PANTHER" id="PTHR37298">
    <property type="entry name" value="UPF0111 PROTEIN YKAA"/>
    <property type="match status" value="1"/>
</dbReference>
<dbReference type="EMBL" id="JAGKQQ010000001">
    <property type="protein sequence ID" value="MBP3954160.1"/>
    <property type="molecule type" value="Genomic_DNA"/>
</dbReference>
<evidence type="ECO:0000256" key="1">
    <source>
        <dbReference type="ARBA" id="ARBA00008591"/>
    </source>
</evidence>
<organism evidence="2 3">
    <name type="scientific">Gemmata palustris</name>
    <dbReference type="NCBI Taxonomy" id="2822762"/>
    <lineage>
        <taxon>Bacteria</taxon>
        <taxon>Pseudomonadati</taxon>
        <taxon>Planctomycetota</taxon>
        <taxon>Planctomycetia</taxon>
        <taxon>Gemmatales</taxon>
        <taxon>Gemmataceae</taxon>
        <taxon>Gemmata</taxon>
    </lineage>
</organism>
<sequence length="215" mass="23946">MLIDRLVRFLLPRPDQFFALLEELADKIEATAAVFAELESAAGHDRIEAIAVRLKPIESEADNVCQRLYEEIDRTFVTPIDREDLARLTKVLDNVVDGMEHTAAFAALFRFPTLTDPMRHLVRLTVACARELAGAARRLRQFANPDSVKGATIAVHALENEADAVYRKAIAALFDNGINPVELVRQKDMLFSLEEGIDQCDDAMDAIRSVVVKNG</sequence>
<accession>A0ABS5BKB9</accession>